<gene>
    <name evidence="1" type="ORF">LAZ67_2005463</name>
</gene>
<accession>A0ABY6K615</accession>
<keyword evidence="2" id="KW-1185">Reference proteome</keyword>
<dbReference type="Proteomes" id="UP001235939">
    <property type="component" value="Chromosome 02"/>
</dbReference>
<dbReference type="PANTHER" id="PTHR47331">
    <property type="entry name" value="PHD-TYPE DOMAIN-CONTAINING PROTEIN"/>
    <property type="match status" value="1"/>
</dbReference>
<dbReference type="InterPro" id="IPR043502">
    <property type="entry name" value="DNA/RNA_pol_sf"/>
</dbReference>
<dbReference type="SUPFAM" id="SSF56672">
    <property type="entry name" value="DNA/RNA polymerases"/>
    <property type="match status" value="1"/>
</dbReference>
<sequence>MEAMEKWLDRDVYLREEYCSFMKDYEELGHMTPLPEQAASVAGCFFLPHHAVRGTQPVKKKLRVVFDAATKNTNGFSLNERLYAGPKLQTDISSVLLRWRLHKIVMVADIEKMYRQILVWPQDAIRQRILWRQNAEEKIRPYQLNTLSRDNGHLYPKARLLSQAIRQDTYVDDVDENSEAMGLQRELIDFQRGGGFVLKNGLQMTPHY</sequence>
<evidence type="ECO:0000313" key="1">
    <source>
        <dbReference type="EMBL" id="UYV63736.1"/>
    </source>
</evidence>
<evidence type="ECO:0000313" key="2">
    <source>
        <dbReference type="Proteomes" id="UP001235939"/>
    </source>
</evidence>
<reference evidence="1 2" key="1">
    <citation type="submission" date="2022-01" db="EMBL/GenBank/DDBJ databases">
        <title>A chromosomal length assembly of Cordylochernes scorpioides.</title>
        <authorList>
            <person name="Zeh D."/>
            <person name="Zeh J."/>
        </authorList>
    </citation>
    <scope>NUCLEOTIDE SEQUENCE [LARGE SCALE GENOMIC DNA]</scope>
    <source>
        <strain evidence="1">IN4F17</strain>
        <tissue evidence="1">Whole Body</tissue>
    </source>
</reference>
<dbReference type="EMBL" id="CP092864">
    <property type="protein sequence ID" value="UYV63736.1"/>
    <property type="molecule type" value="Genomic_DNA"/>
</dbReference>
<protein>
    <submittedName>
        <fullName evidence="1">Uncharacterized protein</fullName>
    </submittedName>
</protein>
<name>A0ABY6K615_9ARAC</name>
<dbReference type="PANTHER" id="PTHR47331:SF1">
    <property type="entry name" value="GAG-LIKE PROTEIN"/>
    <property type="match status" value="1"/>
</dbReference>
<organism evidence="1 2">
    <name type="scientific">Cordylochernes scorpioides</name>
    <dbReference type="NCBI Taxonomy" id="51811"/>
    <lineage>
        <taxon>Eukaryota</taxon>
        <taxon>Metazoa</taxon>
        <taxon>Ecdysozoa</taxon>
        <taxon>Arthropoda</taxon>
        <taxon>Chelicerata</taxon>
        <taxon>Arachnida</taxon>
        <taxon>Pseudoscorpiones</taxon>
        <taxon>Cheliferoidea</taxon>
        <taxon>Chernetidae</taxon>
        <taxon>Cordylochernes</taxon>
    </lineage>
</organism>
<proteinExistence type="predicted"/>